<dbReference type="PANTHER" id="PTHR46599:SF3">
    <property type="entry name" value="PIGGYBAC TRANSPOSABLE ELEMENT-DERIVED PROTEIN 4"/>
    <property type="match status" value="1"/>
</dbReference>
<dbReference type="AlphaFoldDB" id="A0A1B6HN58"/>
<name>A0A1B6HN58_9HEMI</name>
<proteinExistence type="predicted"/>
<dbReference type="EMBL" id="GECU01031597">
    <property type="protein sequence ID" value="JAS76109.1"/>
    <property type="molecule type" value="Transcribed_RNA"/>
</dbReference>
<gene>
    <name evidence="2" type="ORF">g.3791</name>
</gene>
<dbReference type="Pfam" id="PF13843">
    <property type="entry name" value="DDE_Tnp_1_7"/>
    <property type="match status" value="1"/>
</dbReference>
<dbReference type="InterPro" id="IPR029526">
    <property type="entry name" value="PGBD"/>
</dbReference>
<evidence type="ECO:0000313" key="2">
    <source>
        <dbReference type="EMBL" id="JAS76109.1"/>
    </source>
</evidence>
<reference evidence="2" key="1">
    <citation type="submission" date="2015-11" db="EMBL/GenBank/DDBJ databases">
        <title>De novo transcriptome assembly of four potential Pierce s Disease insect vectors from Arizona vineyards.</title>
        <authorList>
            <person name="Tassone E.E."/>
        </authorList>
    </citation>
    <scope>NUCLEOTIDE SEQUENCE</scope>
</reference>
<sequence length="164" mass="19285">ECFSLFINDDIIEKIVVYTNIKIEKDSEKNKSDRSTYKTNVTEIKAFIGLLILSGLVKSGHQNLDDLWNVDRLGIDIFQTTMNLKRFRFLLRYIRFDDINTRPARKQEDKLSAFREIFEMFNNNCKKYYSVSEYCTLDEQLVGFRGGCSFRTYIPSKPAKYGLK</sequence>
<feature type="non-terminal residue" evidence="2">
    <location>
        <position position="164"/>
    </location>
</feature>
<protein>
    <recommendedName>
        <fullName evidence="1">PiggyBac transposable element-derived protein domain-containing protein</fullName>
    </recommendedName>
</protein>
<feature type="domain" description="PiggyBac transposable element-derived protein" evidence="1">
    <location>
        <begin position="1"/>
        <end position="164"/>
    </location>
</feature>
<accession>A0A1B6HN58</accession>
<feature type="non-terminal residue" evidence="2">
    <location>
        <position position="1"/>
    </location>
</feature>
<dbReference type="PANTHER" id="PTHR46599">
    <property type="entry name" value="PIGGYBAC TRANSPOSABLE ELEMENT-DERIVED PROTEIN 4"/>
    <property type="match status" value="1"/>
</dbReference>
<evidence type="ECO:0000259" key="1">
    <source>
        <dbReference type="Pfam" id="PF13843"/>
    </source>
</evidence>
<organism evidence="2">
    <name type="scientific">Homalodisca liturata</name>
    <dbReference type="NCBI Taxonomy" id="320908"/>
    <lineage>
        <taxon>Eukaryota</taxon>
        <taxon>Metazoa</taxon>
        <taxon>Ecdysozoa</taxon>
        <taxon>Arthropoda</taxon>
        <taxon>Hexapoda</taxon>
        <taxon>Insecta</taxon>
        <taxon>Pterygota</taxon>
        <taxon>Neoptera</taxon>
        <taxon>Paraneoptera</taxon>
        <taxon>Hemiptera</taxon>
        <taxon>Auchenorrhyncha</taxon>
        <taxon>Membracoidea</taxon>
        <taxon>Cicadellidae</taxon>
        <taxon>Cicadellinae</taxon>
        <taxon>Proconiini</taxon>
        <taxon>Homalodisca</taxon>
    </lineage>
</organism>